<reference evidence="3" key="1">
    <citation type="journal article" date="2017" name="Front. Plant Sci.">
        <title>Climate Clever Clovers: New Paradigm to Reduce the Environmental Footprint of Ruminants by Breeding Low Methanogenic Forages Utilizing Haplotype Variation.</title>
        <authorList>
            <person name="Kaur P."/>
            <person name="Appels R."/>
            <person name="Bayer P.E."/>
            <person name="Keeble-Gagnere G."/>
            <person name="Wang J."/>
            <person name="Hirakawa H."/>
            <person name="Shirasawa K."/>
            <person name="Vercoe P."/>
            <person name="Stefanova K."/>
            <person name="Durmic Z."/>
            <person name="Nichols P."/>
            <person name="Revell C."/>
            <person name="Isobe S.N."/>
            <person name="Edwards D."/>
            <person name="Erskine W."/>
        </authorList>
    </citation>
    <scope>NUCLEOTIDE SEQUENCE [LARGE SCALE GENOMIC DNA]</scope>
    <source>
        <strain evidence="3">cv. Daliak</strain>
    </source>
</reference>
<proteinExistence type="predicted"/>
<evidence type="ECO:0000256" key="1">
    <source>
        <dbReference type="SAM" id="MobiDB-lite"/>
    </source>
</evidence>
<dbReference type="Proteomes" id="UP000242715">
    <property type="component" value="Unassembled WGS sequence"/>
</dbReference>
<feature type="region of interest" description="Disordered" evidence="1">
    <location>
        <begin position="169"/>
        <end position="200"/>
    </location>
</feature>
<evidence type="ECO:0000313" key="3">
    <source>
        <dbReference type="Proteomes" id="UP000242715"/>
    </source>
</evidence>
<gene>
    <name evidence="2" type="ORF">TSUD_392820</name>
</gene>
<protein>
    <submittedName>
        <fullName evidence="2">Uncharacterized protein</fullName>
    </submittedName>
</protein>
<keyword evidence="3" id="KW-1185">Reference proteome</keyword>
<feature type="compositionally biased region" description="Acidic residues" evidence="1">
    <location>
        <begin position="184"/>
        <end position="200"/>
    </location>
</feature>
<evidence type="ECO:0000313" key="2">
    <source>
        <dbReference type="EMBL" id="GAU30591.1"/>
    </source>
</evidence>
<dbReference type="OrthoDB" id="1454877at2759"/>
<dbReference type="AlphaFoldDB" id="A0A2Z6MFJ7"/>
<organism evidence="2 3">
    <name type="scientific">Trifolium subterraneum</name>
    <name type="common">Subterranean clover</name>
    <dbReference type="NCBI Taxonomy" id="3900"/>
    <lineage>
        <taxon>Eukaryota</taxon>
        <taxon>Viridiplantae</taxon>
        <taxon>Streptophyta</taxon>
        <taxon>Embryophyta</taxon>
        <taxon>Tracheophyta</taxon>
        <taxon>Spermatophyta</taxon>
        <taxon>Magnoliopsida</taxon>
        <taxon>eudicotyledons</taxon>
        <taxon>Gunneridae</taxon>
        <taxon>Pentapetalae</taxon>
        <taxon>rosids</taxon>
        <taxon>fabids</taxon>
        <taxon>Fabales</taxon>
        <taxon>Fabaceae</taxon>
        <taxon>Papilionoideae</taxon>
        <taxon>50 kb inversion clade</taxon>
        <taxon>NPAAA clade</taxon>
        <taxon>Hologalegina</taxon>
        <taxon>IRL clade</taxon>
        <taxon>Trifolieae</taxon>
        <taxon>Trifolium</taxon>
    </lineage>
</organism>
<name>A0A2Z6MFJ7_TRISU</name>
<accession>A0A2Z6MFJ7</accession>
<sequence>MHIVLVMIGREGHDTPIVRMRRPLMGGNTFFHMAEGWVIIVTTIEESFQEKVKHVSQVGQTSDSGTKEVDAATRLKLWAKSAGGKKRGLLYGAGEMSKHYKPGVSFLTQAYGTQVATNSSVEITAQIEAVVQRANAAEEDARIAREEFQRANQRTKNLERQMKKLEQSVSCIKGDQHHRHRDYEEDDSDIMDESVDSLYD</sequence>
<dbReference type="EMBL" id="DF973429">
    <property type="protein sequence ID" value="GAU30591.1"/>
    <property type="molecule type" value="Genomic_DNA"/>
</dbReference>